<dbReference type="Pfam" id="PF12833">
    <property type="entry name" value="HTH_18"/>
    <property type="match status" value="1"/>
</dbReference>
<dbReference type="PANTHER" id="PTHR11019">
    <property type="entry name" value="HTH-TYPE TRANSCRIPTIONAL REGULATOR NIMR"/>
    <property type="match status" value="1"/>
</dbReference>
<gene>
    <name evidence="5" type="ORF">SAMN04488073_1287</name>
</gene>
<dbReference type="GO" id="GO:0043565">
    <property type="term" value="F:sequence-specific DNA binding"/>
    <property type="evidence" value="ECO:0007669"/>
    <property type="project" value="InterPro"/>
</dbReference>
<protein>
    <submittedName>
        <fullName evidence="5">AraC-type DNA-binding protein</fullName>
    </submittedName>
</protein>
<dbReference type="PROSITE" id="PS01124">
    <property type="entry name" value="HTH_ARAC_FAMILY_2"/>
    <property type="match status" value="1"/>
</dbReference>
<accession>A0A1I6GPT9</accession>
<keyword evidence="2 5" id="KW-0238">DNA-binding</keyword>
<evidence type="ECO:0000256" key="1">
    <source>
        <dbReference type="ARBA" id="ARBA00023015"/>
    </source>
</evidence>
<dbReference type="SUPFAM" id="SSF46689">
    <property type="entry name" value="Homeodomain-like"/>
    <property type="match status" value="1"/>
</dbReference>
<organism evidence="5 6">
    <name type="scientific">Marinobacter gudaonensis</name>
    <dbReference type="NCBI Taxonomy" id="375760"/>
    <lineage>
        <taxon>Bacteria</taxon>
        <taxon>Pseudomonadati</taxon>
        <taxon>Pseudomonadota</taxon>
        <taxon>Gammaproteobacteria</taxon>
        <taxon>Pseudomonadales</taxon>
        <taxon>Marinobacteraceae</taxon>
        <taxon>Marinobacter</taxon>
    </lineage>
</organism>
<dbReference type="InterPro" id="IPR009057">
    <property type="entry name" value="Homeodomain-like_sf"/>
</dbReference>
<evidence type="ECO:0000259" key="4">
    <source>
        <dbReference type="PROSITE" id="PS01124"/>
    </source>
</evidence>
<dbReference type="AlphaFoldDB" id="A0A1I6GPT9"/>
<dbReference type="RefSeq" id="WP_167363221.1">
    <property type="nucleotide sequence ID" value="NZ_FOYV01000001.1"/>
</dbReference>
<sequence length="246" mass="27809">MTQEKEIWLAGDRALFLGELPPARLHAHAAPVLLIGLSGPITLRFPDGRSETCHSALVDADVEHEMDSGGEYMASLYLEPDAPETRLLKAGWLNERPVVFDPIQPFKRSRSLTRTLQSFDLARLLPPSALGRRTDLDRRIAHSLNYLRNLGDLPSDRADLADRVRLSESRFNHLFRAEVGISFRRYRSWSRLRSTLYHVAKKQSLTQAALSAGMHDSAHLSRMFRNMIGLAPTQVLRDLQGLHVLK</sequence>
<dbReference type="PANTHER" id="PTHR11019:SF159">
    <property type="entry name" value="TRANSCRIPTIONAL REGULATOR-RELATED"/>
    <property type="match status" value="1"/>
</dbReference>
<proteinExistence type="predicted"/>
<dbReference type="Gene3D" id="1.10.10.60">
    <property type="entry name" value="Homeodomain-like"/>
    <property type="match status" value="1"/>
</dbReference>
<dbReference type="InterPro" id="IPR018060">
    <property type="entry name" value="HTH_AraC"/>
</dbReference>
<keyword evidence="6" id="KW-1185">Reference proteome</keyword>
<dbReference type="EMBL" id="FOYV01000001">
    <property type="protein sequence ID" value="SFR44121.1"/>
    <property type="molecule type" value="Genomic_DNA"/>
</dbReference>
<dbReference type="Proteomes" id="UP000199290">
    <property type="component" value="Unassembled WGS sequence"/>
</dbReference>
<dbReference type="InterPro" id="IPR018062">
    <property type="entry name" value="HTH_AraC-typ_CS"/>
</dbReference>
<dbReference type="GO" id="GO:0009893">
    <property type="term" value="P:positive regulation of metabolic process"/>
    <property type="evidence" value="ECO:0007669"/>
    <property type="project" value="UniProtKB-ARBA"/>
</dbReference>
<dbReference type="SMART" id="SM00342">
    <property type="entry name" value="HTH_ARAC"/>
    <property type="match status" value="1"/>
</dbReference>
<keyword evidence="3" id="KW-0804">Transcription</keyword>
<feature type="domain" description="HTH araC/xylS-type" evidence="4">
    <location>
        <begin position="159"/>
        <end position="238"/>
    </location>
</feature>
<dbReference type="STRING" id="375760.SAMN04488073_1287"/>
<evidence type="ECO:0000313" key="5">
    <source>
        <dbReference type="EMBL" id="SFR44121.1"/>
    </source>
</evidence>
<dbReference type="GO" id="GO:0003700">
    <property type="term" value="F:DNA-binding transcription factor activity"/>
    <property type="evidence" value="ECO:0007669"/>
    <property type="project" value="InterPro"/>
</dbReference>
<keyword evidence="1" id="KW-0805">Transcription regulation</keyword>
<evidence type="ECO:0000256" key="2">
    <source>
        <dbReference type="ARBA" id="ARBA00023125"/>
    </source>
</evidence>
<dbReference type="PROSITE" id="PS00041">
    <property type="entry name" value="HTH_ARAC_FAMILY_1"/>
    <property type="match status" value="1"/>
</dbReference>
<name>A0A1I6GPT9_9GAMM</name>
<evidence type="ECO:0000313" key="6">
    <source>
        <dbReference type="Proteomes" id="UP000199290"/>
    </source>
</evidence>
<evidence type="ECO:0000256" key="3">
    <source>
        <dbReference type="ARBA" id="ARBA00023163"/>
    </source>
</evidence>
<reference evidence="6" key="1">
    <citation type="submission" date="2016-10" db="EMBL/GenBank/DDBJ databases">
        <authorList>
            <person name="Varghese N."/>
            <person name="Submissions S."/>
        </authorList>
    </citation>
    <scope>NUCLEOTIDE SEQUENCE [LARGE SCALE GENOMIC DNA]</scope>
    <source>
        <strain evidence="6">CGMCC 1.6294</strain>
    </source>
</reference>